<organism evidence="1 2">
    <name type="scientific">Ollibium composti</name>
    <dbReference type="NCBI Taxonomy" id="2675109"/>
    <lineage>
        <taxon>Bacteria</taxon>
        <taxon>Pseudomonadati</taxon>
        <taxon>Pseudomonadota</taxon>
        <taxon>Alphaproteobacteria</taxon>
        <taxon>Hyphomicrobiales</taxon>
        <taxon>Phyllobacteriaceae</taxon>
        <taxon>Ollibium</taxon>
    </lineage>
</organism>
<dbReference type="RefSeq" id="WP_136359050.1">
    <property type="nucleotide sequence ID" value="NZ_SSNY01000009.1"/>
</dbReference>
<name>A0ABY2Q5G8_9HYPH</name>
<reference evidence="1 2" key="1">
    <citation type="submission" date="2019-04" db="EMBL/GenBank/DDBJ databases">
        <title>Mesorhizobium composti sp. nov., isolated from compost.</title>
        <authorList>
            <person name="Lin S.-Y."/>
            <person name="Hameed A."/>
            <person name="Hsieh Y.-T."/>
            <person name="Young C.-C."/>
        </authorList>
    </citation>
    <scope>NUCLEOTIDE SEQUENCE [LARGE SCALE GENOMIC DNA]</scope>
    <source>
        <strain evidence="1 2">CC-YTH430</strain>
    </source>
</reference>
<dbReference type="SUPFAM" id="SSF75169">
    <property type="entry name" value="DsrEFH-like"/>
    <property type="match status" value="1"/>
</dbReference>
<evidence type="ECO:0000313" key="1">
    <source>
        <dbReference type="EMBL" id="THF56121.1"/>
    </source>
</evidence>
<sequence length="146" mass="15278">MLRRDMFRGLFASAGALLGLGQANAVAQRSPARQRVAYHLSDADKVAFVLGNVRNHYDGTGGNVEIVLVVHGPALAAFRTAGASAAVASRFAGLVKDGLAPQACANTMHGMDIALADLLDGFVSAEQGGVVRLAELQREGYAYLRP</sequence>
<dbReference type="PANTHER" id="PTHR37691">
    <property type="entry name" value="BLR3518 PROTEIN"/>
    <property type="match status" value="1"/>
</dbReference>
<keyword evidence="2" id="KW-1185">Reference proteome</keyword>
<accession>A0ABY2Q5G8</accession>
<gene>
    <name evidence="1" type="ORF">E6C48_16175</name>
</gene>
<evidence type="ECO:0000313" key="2">
    <source>
        <dbReference type="Proteomes" id="UP000306441"/>
    </source>
</evidence>
<dbReference type="Proteomes" id="UP000306441">
    <property type="component" value="Unassembled WGS sequence"/>
</dbReference>
<dbReference type="EMBL" id="SSNY01000009">
    <property type="protein sequence ID" value="THF56121.1"/>
    <property type="molecule type" value="Genomic_DNA"/>
</dbReference>
<dbReference type="Gene3D" id="3.40.1260.10">
    <property type="entry name" value="DsrEFH-like"/>
    <property type="match status" value="1"/>
</dbReference>
<comment type="caution">
    <text evidence="1">The sequence shown here is derived from an EMBL/GenBank/DDBJ whole genome shotgun (WGS) entry which is preliminary data.</text>
</comment>
<dbReference type="InterPro" id="IPR027396">
    <property type="entry name" value="DsrEFH-like"/>
</dbReference>
<evidence type="ECO:0008006" key="3">
    <source>
        <dbReference type="Google" id="ProtNLM"/>
    </source>
</evidence>
<protein>
    <recommendedName>
        <fullName evidence="3">DsrE/DsrF-like family protein</fullName>
    </recommendedName>
</protein>
<proteinExistence type="predicted"/>
<dbReference type="PANTHER" id="PTHR37691:SF1">
    <property type="entry name" value="BLR3518 PROTEIN"/>
    <property type="match status" value="1"/>
</dbReference>